<evidence type="ECO:0000256" key="1">
    <source>
        <dbReference type="SAM" id="MobiDB-lite"/>
    </source>
</evidence>
<evidence type="ECO:0000313" key="2">
    <source>
        <dbReference type="EMBL" id="KAF9539199.1"/>
    </source>
</evidence>
<dbReference type="Proteomes" id="UP000723463">
    <property type="component" value="Unassembled WGS sequence"/>
</dbReference>
<evidence type="ECO:0000313" key="3">
    <source>
        <dbReference type="Proteomes" id="UP000723463"/>
    </source>
</evidence>
<comment type="caution">
    <text evidence="2">The sequence shown here is derived from an EMBL/GenBank/DDBJ whole genome shotgun (WGS) entry which is preliminary data.</text>
</comment>
<gene>
    <name evidence="2" type="ORF">EC957_005652</name>
</gene>
<sequence length="160" mass="16918">MSSSSPQANSPPPPPAPSSTLPRYPEITVDGERVLPQLENAETLGRVSTKLGDIPTITQRLAIIQHGANLLNRLGHRTMRDVATVVDHGPGDASDGRSVSSGRSSKFGFRKRLSRLFKGDPKVKEIAPTSSASSAPITLVGTEGRTQSAAPDHATESRCV</sequence>
<feature type="compositionally biased region" description="Low complexity" evidence="1">
    <location>
        <begin position="126"/>
        <end position="138"/>
    </location>
</feature>
<accession>A0A9P6JZJ5</accession>
<organism evidence="2 3">
    <name type="scientific">Mortierella hygrophila</name>
    <dbReference type="NCBI Taxonomy" id="979708"/>
    <lineage>
        <taxon>Eukaryota</taxon>
        <taxon>Fungi</taxon>
        <taxon>Fungi incertae sedis</taxon>
        <taxon>Mucoromycota</taxon>
        <taxon>Mortierellomycotina</taxon>
        <taxon>Mortierellomycetes</taxon>
        <taxon>Mortierellales</taxon>
        <taxon>Mortierellaceae</taxon>
        <taxon>Mortierella</taxon>
    </lineage>
</organism>
<dbReference type="EMBL" id="JAAAXW010000259">
    <property type="protein sequence ID" value="KAF9539199.1"/>
    <property type="molecule type" value="Genomic_DNA"/>
</dbReference>
<feature type="region of interest" description="Disordered" evidence="1">
    <location>
        <begin position="1"/>
        <end position="25"/>
    </location>
</feature>
<name>A0A9P6JZJ5_9FUNG</name>
<keyword evidence="3" id="KW-1185">Reference proteome</keyword>
<reference evidence="2" key="1">
    <citation type="journal article" date="2020" name="Fungal Divers.">
        <title>Resolving the Mortierellaceae phylogeny through synthesis of multi-gene phylogenetics and phylogenomics.</title>
        <authorList>
            <person name="Vandepol N."/>
            <person name="Liber J."/>
            <person name="Desiro A."/>
            <person name="Na H."/>
            <person name="Kennedy M."/>
            <person name="Barry K."/>
            <person name="Grigoriev I.V."/>
            <person name="Miller A.N."/>
            <person name="O'Donnell K."/>
            <person name="Stajich J.E."/>
            <person name="Bonito G."/>
        </authorList>
    </citation>
    <scope>NUCLEOTIDE SEQUENCE</scope>
    <source>
        <strain evidence="2">NRRL 2591</strain>
    </source>
</reference>
<dbReference type="AlphaFoldDB" id="A0A9P6JZJ5"/>
<protein>
    <submittedName>
        <fullName evidence="2">Uncharacterized protein</fullName>
    </submittedName>
</protein>
<feature type="region of interest" description="Disordered" evidence="1">
    <location>
        <begin position="125"/>
        <end position="160"/>
    </location>
</feature>
<proteinExistence type="predicted"/>